<name>A0A0S7YCZ7_UNCT6</name>
<evidence type="ECO:0008006" key="3">
    <source>
        <dbReference type="Google" id="ProtNLM"/>
    </source>
</evidence>
<dbReference type="SUPFAM" id="SSF53756">
    <property type="entry name" value="UDP-Glycosyltransferase/glycogen phosphorylase"/>
    <property type="match status" value="1"/>
</dbReference>
<reference evidence="1 2" key="1">
    <citation type="journal article" date="2015" name="Microbiome">
        <title>Genomic resolution of linkages in carbon, nitrogen, and sulfur cycling among widespread estuary sediment bacteria.</title>
        <authorList>
            <person name="Baker B.J."/>
            <person name="Lazar C.S."/>
            <person name="Teske A.P."/>
            <person name="Dick G.J."/>
        </authorList>
    </citation>
    <scope>NUCLEOTIDE SEQUENCE [LARGE SCALE GENOMIC DNA]</scope>
    <source>
        <strain evidence="1">DG_78</strain>
    </source>
</reference>
<evidence type="ECO:0000313" key="2">
    <source>
        <dbReference type="Proteomes" id="UP000051012"/>
    </source>
</evidence>
<sequence length="355" mass="41409">MKRILHVVFENFQDVSGLLSRSHKLFGDEGTLVTMTPSTLGFPNGVLLHYPLLNSEFIRRVRKITGRENVNVAAHTLQIRIRGVHPLHRTFLRSRDILWLYKLNKAWERYGLGDFDIYHFDGDIPFIYGDRILKRLENKHIVTHFFGTDLRKWGMNPYLKEHAGLKLTSELDHTKIDPSLVFIPIPYEADKIEPRTHENKILRIGHSPTRRTAKGTEDIITVLDRLKKKIQFEFLLIEGVSNKRCMELKATCDIGIDNIGNYAGTAYGRSGLEFLALGIPTIVEIIDEYEHLLPNHPFVKATKKNLEEVLYSLLTDAELRKEKKEQGLKWVREFPHPKRIMMKIYEEYRKRGWVN</sequence>
<evidence type="ECO:0000313" key="1">
    <source>
        <dbReference type="EMBL" id="KPJ72548.1"/>
    </source>
</evidence>
<gene>
    <name evidence="1" type="ORF">AMJ52_05955</name>
</gene>
<comment type="caution">
    <text evidence="1">The sequence shown here is derived from an EMBL/GenBank/DDBJ whole genome shotgun (WGS) entry which is preliminary data.</text>
</comment>
<dbReference type="Proteomes" id="UP000051012">
    <property type="component" value="Unassembled WGS sequence"/>
</dbReference>
<proteinExistence type="predicted"/>
<accession>A0A0S7YCZ7</accession>
<protein>
    <recommendedName>
        <fullName evidence="3">Glycosyltransferase</fullName>
    </recommendedName>
</protein>
<dbReference type="AlphaFoldDB" id="A0A0S7YCZ7"/>
<organism evidence="1 2">
    <name type="scientific">candidate division TA06 bacterium DG_78</name>
    <dbReference type="NCBI Taxonomy" id="1703772"/>
    <lineage>
        <taxon>Bacteria</taxon>
        <taxon>Bacteria division TA06</taxon>
    </lineage>
</organism>
<dbReference type="EMBL" id="LJNI01000068">
    <property type="protein sequence ID" value="KPJ72548.1"/>
    <property type="molecule type" value="Genomic_DNA"/>
</dbReference>